<keyword evidence="3" id="KW-1185">Reference proteome</keyword>
<evidence type="ECO:0000313" key="3">
    <source>
        <dbReference type="Proteomes" id="UP001497482"/>
    </source>
</evidence>
<dbReference type="EMBL" id="OZ035826">
    <property type="protein sequence ID" value="CAL1603267.1"/>
    <property type="molecule type" value="Genomic_DNA"/>
</dbReference>
<evidence type="ECO:0000256" key="1">
    <source>
        <dbReference type="SAM" id="MobiDB-lite"/>
    </source>
</evidence>
<accession>A0AAV2LTZ5</accession>
<dbReference type="AlphaFoldDB" id="A0AAV2LTZ5"/>
<feature type="compositionally biased region" description="Basic and acidic residues" evidence="1">
    <location>
        <begin position="95"/>
        <end position="120"/>
    </location>
</feature>
<dbReference type="Proteomes" id="UP001497482">
    <property type="component" value="Chromosome 4"/>
</dbReference>
<evidence type="ECO:0000313" key="2">
    <source>
        <dbReference type="EMBL" id="CAL1603267.1"/>
    </source>
</evidence>
<feature type="region of interest" description="Disordered" evidence="1">
    <location>
        <begin position="86"/>
        <end position="153"/>
    </location>
</feature>
<sequence length="153" mass="17447">MGIRMNKMPLALHSQNCTLHQCRLICKILMALNSVRGWEATASKLELSQSNFTALLSAAHSHGHQCKVHVTGRWERRKGWGRVKKRYEEEEEEVEKLSDKSETREQEREKPCSRCLKQEAGETTEAALSLRHNEETGTMEALQRAGLHGAHQD</sequence>
<organism evidence="2 3">
    <name type="scientific">Knipowitschia caucasica</name>
    <name type="common">Caucasian dwarf goby</name>
    <name type="synonym">Pomatoschistus caucasicus</name>
    <dbReference type="NCBI Taxonomy" id="637954"/>
    <lineage>
        <taxon>Eukaryota</taxon>
        <taxon>Metazoa</taxon>
        <taxon>Chordata</taxon>
        <taxon>Craniata</taxon>
        <taxon>Vertebrata</taxon>
        <taxon>Euteleostomi</taxon>
        <taxon>Actinopterygii</taxon>
        <taxon>Neopterygii</taxon>
        <taxon>Teleostei</taxon>
        <taxon>Neoteleostei</taxon>
        <taxon>Acanthomorphata</taxon>
        <taxon>Gobiaria</taxon>
        <taxon>Gobiiformes</taxon>
        <taxon>Gobioidei</taxon>
        <taxon>Gobiidae</taxon>
        <taxon>Gobiinae</taxon>
        <taxon>Knipowitschia</taxon>
    </lineage>
</organism>
<name>A0AAV2LTZ5_KNICA</name>
<protein>
    <submittedName>
        <fullName evidence="2">Uncharacterized protein</fullName>
    </submittedName>
</protein>
<proteinExistence type="predicted"/>
<reference evidence="2 3" key="1">
    <citation type="submission" date="2024-04" db="EMBL/GenBank/DDBJ databases">
        <authorList>
            <person name="Waldvogel A.-M."/>
            <person name="Schoenle A."/>
        </authorList>
    </citation>
    <scope>NUCLEOTIDE SEQUENCE [LARGE SCALE GENOMIC DNA]</scope>
</reference>
<gene>
    <name evidence="2" type="ORF">KC01_LOCUS30969</name>
</gene>